<dbReference type="InterPro" id="IPR019537">
    <property type="entry name" value="TMEM65"/>
</dbReference>
<evidence type="ECO:0008006" key="9">
    <source>
        <dbReference type="Google" id="ProtNLM"/>
    </source>
</evidence>
<dbReference type="GO" id="GO:0005739">
    <property type="term" value="C:mitochondrion"/>
    <property type="evidence" value="ECO:0007669"/>
    <property type="project" value="TreeGrafter"/>
</dbReference>
<dbReference type="OrthoDB" id="430821at2759"/>
<feature type="compositionally biased region" description="Basic and acidic residues" evidence="5">
    <location>
        <begin position="44"/>
        <end position="58"/>
    </location>
</feature>
<keyword evidence="8" id="KW-1185">Reference proteome</keyword>
<evidence type="ECO:0000256" key="6">
    <source>
        <dbReference type="SAM" id="Phobius"/>
    </source>
</evidence>
<protein>
    <recommendedName>
        <fullName evidence="9">Transmembrane protein 65</fullName>
    </recommendedName>
</protein>
<feature type="compositionally biased region" description="Polar residues" evidence="5">
    <location>
        <begin position="296"/>
        <end position="305"/>
    </location>
</feature>
<evidence type="ECO:0000256" key="3">
    <source>
        <dbReference type="ARBA" id="ARBA00022989"/>
    </source>
</evidence>
<dbReference type="Pfam" id="PF10507">
    <property type="entry name" value="TMEM65"/>
    <property type="match status" value="1"/>
</dbReference>
<proteinExistence type="predicted"/>
<comment type="subcellular location">
    <subcellularLocation>
        <location evidence="1">Membrane</location>
        <topology evidence="1">Multi-pass membrane protein</topology>
    </subcellularLocation>
</comment>
<keyword evidence="2 6" id="KW-0812">Transmembrane</keyword>
<sequence length="305" mass="34630">MNCNIHQKLYFLKKLTINSLRTNSRRGCPYIGEPPTTTKAPSRKKGEPKIERNEKKEESEELALMDAKRARRLFDSSFLPVGVRDAKDARVVVHELHAGERKLLFDALRKIMADQYLEHKRLGNATIHIDDLVKLWKIYFIPSFIFGILDSALLIIGGKGISINFAELYGLSVLTSAALANVVSNLLLQRSQDHAVRLLGYLNIQRPVLTPEQMNNPDGLNVIQWARIVGLLIGSTIGLFPLLFFDDCFDVRSNSKVHWLEIVDKSYHREYRSSECGDYLEDTIESSNTPKKELPPTSNAYMSLD</sequence>
<feature type="transmembrane region" description="Helical" evidence="6">
    <location>
        <begin position="225"/>
        <end position="245"/>
    </location>
</feature>
<organism evidence="7 8">
    <name type="scientific">Caenorhabditis auriculariae</name>
    <dbReference type="NCBI Taxonomy" id="2777116"/>
    <lineage>
        <taxon>Eukaryota</taxon>
        <taxon>Metazoa</taxon>
        <taxon>Ecdysozoa</taxon>
        <taxon>Nematoda</taxon>
        <taxon>Chromadorea</taxon>
        <taxon>Rhabditida</taxon>
        <taxon>Rhabditina</taxon>
        <taxon>Rhabditomorpha</taxon>
        <taxon>Rhabditoidea</taxon>
        <taxon>Rhabditidae</taxon>
        <taxon>Peloderinae</taxon>
        <taxon>Caenorhabditis</taxon>
    </lineage>
</organism>
<evidence type="ECO:0000256" key="2">
    <source>
        <dbReference type="ARBA" id="ARBA00022692"/>
    </source>
</evidence>
<dbReference type="Proteomes" id="UP000835052">
    <property type="component" value="Unassembled WGS sequence"/>
</dbReference>
<reference evidence="7" key="1">
    <citation type="submission" date="2020-10" db="EMBL/GenBank/DDBJ databases">
        <authorList>
            <person name="Kikuchi T."/>
        </authorList>
    </citation>
    <scope>NUCLEOTIDE SEQUENCE</scope>
    <source>
        <strain evidence="7">NKZ352</strain>
    </source>
</reference>
<evidence type="ECO:0000313" key="7">
    <source>
        <dbReference type="EMBL" id="CAD6187680.1"/>
    </source>
</evidence>
<dbReference type="AlphaFoldDB" id="A0A8S1H2S4"/>
<name>A0A8S1H2S4_9PELO</name>
<feature type="region of interest" description="Disordered" evidence="5">
    <location>
        <begin position="282"/>
        <end position="305"/>
    </location>
</feature>
<accession>A0A8S1H2S4</accession>
<keyword evidence="4 6" id="KW-0472">Membrane</keyword>
<dbReference type="GO" id="GO:0016020">
    <property type="term" value="C:membrane"/>
    <property type="evidence" value="ECO:0007669"/>
    <property type="project" value="UniProtKB-SubCell"/>
</dbReference>
<evidence type="ECO:0000256" key="5">
    <source>
        <dbReference type="SAM" id="MobiDB-lite"/>
    </source>
</evidence>
<comment type="caution">
    <text evidence="7">The sequence shown here is derived from an EMBL/GenBank/DDBJ whole genome shotgun (WGS) entry which is preliminary data.</text>
</comment>
<feature type="region of interest" description="Disordered" evidence="5">
    <location>
        <begin position="26"/>
        <end position="58"/>
    </location>
</feature>
<dbReference type="PANTHER" id="PTHR21706:SF15">
    <property type="entry name" value="TRANSMEMBRANE PROTEIN 65"/>
    <property type="match status" value="1"/>
</dbReference>
<evidence type="ECO:0000256" key="1">
    <source>
        <dbReference type="ARBA" id="ARBA00004141"/>
    </source>
</evidence>
<dbReference type="EMBL" id="CAJGYM010000007">
    <property type="protein sequence ID" value="CAD6187680.1"/>
    <property type="molecule type" value="Genomic_DNA"/>
</dbReference>
<gene>
    <name evidence="7" type="ORF">CAUJ_LOCUS3599</name>
</gene>
<feature type="transmembrane region" description="Helical" evidence="6">
    <location>
        <begin position="138"/>
        <end position="156"/>
    </location>
</feature>
<dbReference type="PANTHER" id="PTHR21706">
    <property type="entry name" value="TRANSMEMBRANE PROTEIN 65"/>
    <property type="match status" value="1"/>
</dbReference>
<evidence type="ECO:0000313" key="8">
    <source>
        <dbReference type="Proteomes" id="UP000835052"/>
    </source>
</evidence>
<evidence type="ECO:0000256" key="4">
    <source>
        <dbReference type="ARBA" id="ARBA00023136"/>
    </source>
</evidence>
<keyword evidence="3 6" id="KW-1133">Transmembrane helix</keyword>